<protein>
    <recommendedName>
        <fullName evidence="1">DUF4357 domain-containing protein</fullName>
    </recommendedName>
</protein>
<dbReference type="Pfam" id="PF14267">
    <property type="entry name" value="DUF4357"/>
    <property type="match status" value="1"/>
</dbReference>
<reference evidence="2 3" key="1">
    <citation type="journal article" date="2010" name="Science">
        <title>Genomic comparison of the ants Camponotus floridanus and Harpegnathos saltator.</title>
        <authorList>
            <person name="Bonasio R."/>
            <person name="Zhang G."/>
            <person name="Ye C."/>
            <person name="Mutti N.S."/>
            <person name="Fang X."/>
            <person name="Qin N."/>
            <person name="Donahue G."/>
            <person name="Yang P."/>
            <person name="Li Q."/>
            <person name="Li C."/>
            <person name="Zhang P."/>
            <person name="Huang Z."/>
            <person name="Berger S.L."/>
            <person name="Reinberg D."/>
            <person name="Wang J."/>
            <person name="Liebig J."/>
        </authorList>
    </citation>
    <scope>NUCLEOTIDE SEQUENCE [LARGE SCALE GENOMIC DNA]</scope>
    <source>
        <strain evidence="2 3">Hsal</strain>
    </source>
</reference>
<evidence type="ECO:0000259" key="1">
    <source>
        <dbReference type="Pfam" id="PF14267"/>
    </source>
</evidence>
<dbReference type="EMBL" id="CP017315">
    <property type="protein sequence ID" value="AQS41287.1"/>
    <property type="molecule type" value="Genomic_DNA"/>
</dbReference>
<accession>A0A1U9JTV1</accession>
<keyword evidence="3" id="KW-1185">Reference proteome</keyword>
<evidence type="ECO:0000313" key="3">
    <source>
        <dbReference type="Proteomes" id="UP000188912"/>
    </source>
</evidence>
<reference evidence="2 3" key="2">
    <citation type="journal article" date="2016" name="Sci. Rep.">
        <title>The genome of Rhizobiales bacteria in predatory ants reveals urease gene functions but no genes for nitrogen fixation.</title>
        <authorList>
            <person name="Neuvonen M.M."/>
            <person name="Tamarit D."/>
            <person name="Naslund K."/>
            <person name="Liebig J."/>
            <person name="Feldhaar H."/>
            <person name="Moran N.A."/>
            <person name="Guy L."/>
            <person name="Andersson S.G."/>
        </authorList>
    </citation>
    <scope>NUCLEOTIDE SEQUENCE [LARGE SCALE GENOMIC DNA]</scope>
    <source>
        <strain evidence="2 3">Hsal</strain>
    </source>
</reference>
<dbReference type="Proteomes" id="UP000188912">
    <property type="component" value="Chromosome"/>
</dbReference>
<dbReference type="AlphaFoldDB" id="A0A1U9JTV1"/>
<proteinExistence type="predicted"/>
<name>A0A1U9JTV1_9HYPH</name>
<gene>
    <name evidence="2" type="ORF">BHV28_05810</name>
</gene>
<evidence type="ECO:0000313" key="2">
    <source>
        <dbReference type="EMBL" id="AQS41287.1"/>
    </source>
</evidence>
<sequence>MSSDIENFGKIIQLFLVNGSPNGLMIATLHGWTGKVIVCHNATFPQMLQRGEIGQAGIYFLYANEDPENDLKSKIYIGEAEDLKQRLPQSVANHSFWEKAVAVTTSDQSLTKGHVRYLEARLIELVSNAGRCSLANTQQPPAENRYLPEADRANMEAFLATLKIILPVIGLDVLKPMVKIIIDEAKSVTATNGISSVPHFEIRHRSGIKAKAQEIDGDFVVLKDSEALFDTGNVGMGYRDLRNRLIEQGILQSNVQKDKYIFTADYIFKSPSAAAAVVLERNANGRIEWKIEGKPLTYQQWQEQQIKL</sequence>
<feature type="domain" description="DUF4357" evidence="1">
    <location>
        <begin position="242"/>
        <end position="290"/>
    </location>
</feature>
<dbReference type="InterPro" id="IPR025579">
    <property type="entry name" value="DUF4357"/>
</dbReference>
<dbReference type="CDD" id="cd10447">
    <property type="entry name" value="GIY-YIG_unchar_2"/>
    <property type="match status" value="1"/>
</dbReference>
<dbReference type="KEGG" id="thd:BHV28_05810"/>
<organism evidence="2 3">
    <name type="scientific">Candidatus Tokpelaia hoelldobleri</name>
    <dbReference type="NCBI Taxonomy" id="1902579"/>
    <lineage>
        <taxon>Bacteria</taxon>
        <taxon>Pseudomonadati</taxon>
        <taxon>Pseudomonadota</taxon>
        <taxon>Alphaproteobacteria</taxon>
        <taxon>Hyphomicrobiales</taxon>
        <taxon>Candidatus Tokpelaia</taxon>
    </lineage>
</organism>
<dbReference type="STRING" id="1902579.BHV28_05810"/>